<sequence>MFESREIAVIAFGCLGTLICLSMIIEKNTQKIPNWLNLSGIICGIVIAIVDGQWSLHLTGFFLAFLTGIFFLKLGISAAGLVKLLMAAGTIAGPVIPIMTLVLFLLFWGVGALYRKLAGPRDVDAAESTSSNRLMSGSLLIALASLLSLLLINRPWEQAV</sequence>
<evidence type="ECO:0008006" key="4">
    <source>
        <dbReference type="Google" id="ProtNLM"/>
    </source>
</evidence>
<evidence type="ECO:0000313" key="2">
    <source>
        <dbReference type="EMBL" id="QEG18766.1"/>
    </source>
</evidence>
<dbReference type="Proteomes" id="UP000322887">
    <property type="component" value="Chromosome"/>
</dbReference>
<dbReference type="GeneID" id="98649118"/>
<evidence type="ECO:0000256" key="1">
    <source>
        <dbReference type="SAM" id="Phobius"/>
    </source>
</evidence>
<organism evidence="2 3">
    <name type="scientific">Gimesia maris</name>
    <dbReference type="NCBI Taxonomy" id="122"/>
    <lineage>
        <taxon>Bacteria</taxon>
        <taxon>Pseudomonadati</taxon>
        <taxon>Planctomycetota</taxon>
        <taxon>Planctomycetia</taxon>
        <taxon>Planctomycetales</taxon>
        <taxon>Planctomycetaceae</taxon>
        <taxon>Gimesia</taxon>
    </lineage>
</organism>
<dbReference type="EMBL" id="CP042910">
    <property type="protein sequence ID" value="QEG18766.1"/>
    <property type="molecule type" value="Genomic_DNA"/>
</dbReference>
<feature type="transmembrane region" description="Helical" evidence="1">
    <location>
        <begin position="56"/>
        <end position="72"/>
    </location>
</feature>
<reference evidence="2 3" key="1">
    <citation type="submission" date="2019-08" db="EMBL/GenBank/DDBJ databases">
        <title>Deep-cultivation of Planctomycetes and their phenomic and genomic characterization uncovers novel biology.</title>
        <authorList>
            <person name="Wiegand S."/>
            <person name="Jogler M."/>
            <person name="Boedeker C."/>
            <person name="Pinto D."/>
            <person name="Vollmers J."/>
            <person name="Rivas-Marin E."/>
            <person name="Kohn T."/>
            <person name="Peeters S.H."/>
            <person name="Heuer A."/>
            <person name="Rast P."/>
            <person name="Oberbeckmann S."/>
            <person name="Bunk B."/>
            <person name="Jeske O."/>
            <person name="Meyerdierks A."/>
            <person name="Storesund J.E."/>
            <person name="Kallscheuer N."/>
            <person name="Luecker S."/>
            <person name="Lage O.M."/>
            <person name="Pohl T."/>
            <person name="Merkel B.J."/>
            <person name="Hornburger P."/>
            <person name="Mueller R.-W."/>
            <person name="Bruemmer F."/>
            <person name="Labrenz M."/>
            <person name="Spormann A.M."/>
            <person name="Op den Camp H."/>
            <person name="Overmann J."/>
            <person name="Amann R."/>
            <person name="Jetten M.S.M."/>
            <person name="Mascher T."/>
            <person name="Medema M.H."/>
            <person name="Devos D.P."/>
            <person name="Kaster A.-K."/>
            <person name="Ovreas L."/>
            <person name="Rohde M."/>
            <person name="Galperin M.Y."/>
            <person name="Jogler C."/>
        </authorList>
    </citation>
    <scope>NUCLEOTIDE SEQUENCE [LARGE SCALE GENOMIC DNA]</scope>
    <source>
        <strain evidence="2 3">DSM 8797</strain>
    </source>
</reference>
<protein>
    <recommendedName>
        <fullName evidence="4">Prepilin type IV endopeptidase peptidase domain-containing protein</fullName>
    </recommendedName>
</protein>
<accession>A0ABX5YSM8</accession>
<keyword evidence="1" id="KW-0472">Membrane</keyword>
<feature type="transmembrane region" description="Helical" evidence="1">
    <location>
        <begin position="6"/>
        <end position="25"/>
    </location>
</feature>
<proteinExistence type="predicted"/>
<dbReference type="Gene3D" id="1.20.120.1220">
    <property type="match status" value="1"/>
</dbReference>
<feature type="transmembrane region" description="Helical" evidence="1">
    <location>
        <begin position="134"/>
        <end position="152"/>
    </location>
</feature>
<dbReference type="RefSeq" id="WP_002647032.1">
    <property type="nucleotide sequence ID" value="NZ_CP036353.1"/>
</dbReference>
<gene>
    <name evidence="2" type="ORF">GmarT_46570</name>
</gene>
<keyword evidence="3" id="KW-1185">Reference proteome</keyword>
<feature type="transmembrane region" description="Helical" evidence="1">
    <location>
        <begin position="84"/>
        <end position="114"/>
    </location>
</feature>
<evidence type="ECO:0000313" key="3">
    <source>
        <dbReference type="Proteomes" id="UP000322887"/>
    </source>
</evidence>
<feature type="transmembrane region" description="Helical" evidence="1">
    <location>
        <begin position="32"/>
        <end position="50"/>
    </location>
</feature>
<name>A0ABX5YSM8_9PLAN</name>
<keyword evidence="1" id="KW-0812">Transmembrane</keyword>
<keyword evidence="1" id="KW-1133">Transmembrane helix</keyword>